<reference evidence="1 2" key="1">
    <citation type="journal article" date="2020" name="ISME J.">
        <title>Comparative genomics reveals insights into cyanobacterial evolution and habitat adaptation.</title>
        <authorList>
            <person name="Chen M.Y."/>
            <person name="Teng W.K."/>
            <person name="Zhao L."/>
            <person name="Hu C.X."/>
            <person name="Zhou Y.K."/>
            <person name="Han B.P."/>
            <person name="Song L.R."/>
            <person name="Shu W.S."/>
        </authorList>
    </citation>
    <scope>NUCLEOTIDE SEQUENCE [LARGE SCALE GENOMIC DNA]</scope>
    <source>
        <strain evidence="1 2">FACHB-1344</strain>
    </source>
</reference>
<dbReference type="Proteomes" id="UP000636187">
    <property type="component" value="Unassembled WGS sequence"/>
</dbReference>
<comment type="caution">
    <text evidence="1">The sequence shown here is derived from an EMBL/GenBank/DDBJ whole genome shotgun (WGS) entry which is preliminary data.</text>
</comment>
<accession>A0ABR8HUD0</accession>
<protein>
    <recommendedName>
        <fullName evidence="3">Transposase</fullName>
    </recommendedName>
</protein>
<proteinExistence type="predicted"/>
<dbReference type="RefSeq" id="WP_190721790.1">
    <property type="nucleotide sequence ID" value="NZ_JACJSW010000131.1"/>
</dbReference>
<gene>
    <name evidence="1" type="ORF">H6G48_11415</name>
</gene>
<evidence type="ECO:0008006" key="3">
    <source>
        <dbReference type="Google" id="ProtNLM"/>
    </source>
</evidence>
<keyword evidence="2" id="KW-1185">Reference proteome</keyword>
<evidence type="ECO:0000313" key="2">
    <source>
        <dbReference type="Proteomes" id="UP000636187"/>
    </source>
</evidence>
<dbReference type="EMBL" id="JACJSW010000131">
    <property type="protein sequence ID" value="MBD2622257.1"/>
    <property type="molecule type" value="Genomic_DNA"/>
</dbReference>
<evidence type="ECO:0000313" key="1">
    <source>
        <dbReference type="EMBL" id="MBD2622257.1"/>
    </source>
</evidence>
<organism evidence="1 2">
    <name type="scientific">Microcystis flos-aquae FACHB-1344</name>
    <dbReference type="NCBI Taxonomy" id="2692899"/>
    <lineage>
        <taxon>Bacteria</taxon>
        <taxon>Bacillati</taxon>
        <taxon>Cyanobacteriota</taxon>
        <taxon>Cyanophyceae</taxon>
        <taxon>Oscillatoriophycideae</taxon>
        <taxon>Chroococcales</taxon>
        <taxon>Microcystaceae</taxon>
        <taxon>Microcystis</taxon>
    </lineage>
</organism>
<sequence length="121" mass="14195">MSKEVAKKLTDEPRSYSSRQLCEFLKETKNIELSERKIRRIFKKNYSWTRTRPSAKEKSNREIKTLKIADLEMLELAAAAGERCLKYLDESGFSLWSSVVYTWMRIGEQKKIEQGKRKGKG</sequence>
<name>A0ABR8HUD0_9CHRO</name>